<keyword evidence="2" id="KW-0472">Membrane</keyword>
<feature type="region of interest" description="Disordered" evidence="1">
    <location>
        <begin position="1"/>
        <end position="120"/>
    </location>
</feature>
<keyword evidence="2" id="KW-0812">Transmembrane</keyword>
<comment type="caution">
    <text evidence="3">The sequence shown here is derived from an EMBL/GenBank/DDBJ whole genome shotgun (WGS) entry which is preliminary data.</text>
</comment>
<accession>A0ABV5TBN7</accession>
<feature type="compositionally biased region" description="Basic and acidic residues" evidence="1">
    <location>
        <begin position="30"/>
        <end position="55"/>
    </location>
</feature>
<keyword evidence="2" id="KW-1133">Transmembrane helix</keyword>
<proteinExistence type="predicted"/>
<organism evidence="3 4">
    <name type="scientific">Streptosporangium vulgare</name>
    <dbReference type="NCBI Taxonomy" id="46190"/>
    <lineage>
        <taxon>Bacteria</taxon>
        <taxon>Bacillati</taxon>
        <taxon>Actinomycetota</taxon>
        <taxon>Actinomycetes</taxon>
        <taxon>Streptosporangiales</taxon>
        <taxon>Streptosporangiaceae</taxon>
        <taxon>Streptosporangium</taxon>
    </lineage>
</organism>
<evidence type="ECO:0008006" key="5">
    <source>
        <dbReference type="Google" id="ProtNLM"/>
    </source>
</evidence>
<sequence>MPLEAGGNAPDPGHAERPEVVPAGAPGDAPADHQDSQPRRDVPADDQDNHQHDAPADDQNGHPSRGVPVGGRNGRPHHGAVRSLRSRITTLRRAAATEPRKPLRPRRFRFPRRGDGERGGARPYERIIAIAIGLSTITGAAASYAAVRLNSQAIDTDRQAVVETIQVRTAGVVGHMSSRSRGGQVVHYRALHAQADAIEAVDPDEARALREVADGFLVDQYIDRRHLPGVGATAKWDYEMSEAAVIRNYETFTVPSDQPARTVRRADALHDRVGHLTLTVGGTLAIVLLLTVARLVTPPRRDRLLRAALGGYGLLTALALWLSLAPV</sequence>
<keyword evidence="4" id="KW-1185">Reference proteome</keyword>
<dbReference type="EMBL" id="JBHMBS010000005">
    <property type="protein sequence ID" value="MFB9676493.1"/>
    <property type="molecule type" value="Genomic_DNA"/>
</dbReference>
<protein>
    <recommendedName>
        <fullName evidence="5">DUF4239 domain-containing protein</fullName>
    </recommendedName>
</protein>
<feature type="compositionally biased region" description="Basic residues" evidence="1">
    <location>
        <begin position="102"/>
        <end position="111"/>
    </location>
</feature>
<feature type="transmembrane region" description="Helical" evidence="2">
    <location>
        <begin position="273"/>
        <end position="292"/>
    </location>
</feature>
<feature type="compositionally biased region" description="Low complexity" evidence="1">
    <location>
        <begin position="82"/>
        <end position="97"/>
    </location>
</feature>
<evidence type="ECO:0000256" key="1">
    <source>
        <dbReference type="SAM" id="MobiDB-lite"/>
    </source>
</evidence>
<gene>
    <name evidence="3" type="ORF">ACFFRH_13435</name>
</gene>
<evidence type="ECO:0000256" key="2">
    <source>
        <dbReference type="SAM" id="Phobius"/>
    </source>
</evidence>
<evidence type="ECO:0000313" key="4">
    <source>
        <dbReference type="Proteomes" id="UP001589610"/>
    </source>
</evidence>
<dbReference type="Proteomes" id="UP001589610">
    <property type="component" value="Unassembled WGS sequence"/>
</dbReference>
<reference evidence="3 4" key="1">
    <citation type="submission" date="2024-09" db="EMBL/GenBank/DDBJ databases">
        <authorList>
            <person name="Sun Q."/>
            <person name="Mori K."/>
        </authorList>
    </citation>
    <scope>NUCLEOTIDE SEQUENCE [LARGE SCALE GENOMIC DNA]</scope>
    <source>
        <strain evidence="3 4">JCM 3028</strain>
    </source>
</reference>
<evidence type="ECO:0000313" key="3">
    <source>
        <dbReference type="EMBL" id="MFB9676493.1"/>
    </source>
</evidence>
<name>A0ABV5TBN7_9ACTN</name>
<dbReference type="RefSeq" id="WP_344746127.1">
    <property type="nucleotide sequence ID" value="NZ_BAAAWW010000085.1"/>
</dbReference>
<feature type="transmembrane region" description="Helical" evidence="2">
    <location>
        <begin position="304"/>
        <end position="324"/>
    </location>
</feature>